<dbReference type="Pfam" id="PF01535">
    <property type="entry name" value="PPR"/>
    <property type="match status" value="3"/>
</dbReference>
<dbReference type="AlphaFoldDB" id="A0A7I8I835"/>
<sequence length="328" mass="36598">MSGYSGRDARKLFDKMPLRDPVSYNVMIRDYIRDGNIEEARNMFDRMPGRNTVSWNSMIMGYSSRREMHAALKLFFIMPDHCKDAVSWTTVAGGLARGCRLGDSLKLLEQSPQPHPAAWASVVSGAQQNGLACEALVIFREMLSLGITPVSHAFTSAAAAAADLSALLLYRCSSGMQPLWLCRRRADIFDSMHRDFGIRPRPEHYACLIDVFARAGMIREAADMILDVPFEASSVVWRALLNGCRIYGQHAAAASLKAMEIYRASGRCAEEARLGQSMGRRVGKEVGCSWVEVQGRAHVFTTRDETHYESQSIYMVLKLTNEIAAHHE</sequence>
<evidence type="ECO:0000256" key="2">
    <source>
        <dbReference type="PROSITE-ProRule" id="PRU00708"/>
    </source>
</evidence>
<evidence type="ECO:0000313" key="4">
    <source>
        <dbReference type="Proteomes" id="UP001189122"/>
    </source>
</evidence>
<dbReference type="Gene3D" id="1.25.40.10">
    <property type="entry name" value="Tetratricopeptide repeat domain"/>
    <property type="match status" value="2"/>
</dbReference>
<dbReference type="PANTHER" id="PTHR47926">
    <property type="entry name" value="PENTATRICOPEPTIDE REPEAT-CONTAINING PROTEIN"/>
    <property type="match status" value="1"/>
</dbReference>
<name>A0A7I8I835_SPIIN</name>
<dbReference type="GO" id="GO:0003723">
    <property type="term" value="F:RNA binding"/>
    <property type="evidence" value="ECO:0007669"/>
    <property type="project" value="InterPro"/>
</dbReference>
<dbReference type="InterPro" id="IPR046960">
    <property type="entry name" value="PPR_At4g14850-like_plant"/>
</dbReference>
<proteinExistence type="predicted"/>
<reference evidence="3 4" key="1">
    <citation type="submission" date="2019-12" db="EMBL/GenBank/DDBJ databases">
        <authorList>
            <person name="Scholz U."/>
            <person name="Mascher M."/>
            <person name="Fiebig A."/>
        </authorList>
    </citation>
    <scope>NUCLEOTIDE SEQUENCE</scope>
</reference>
<protein>
    <submittedName>
        <fullName evidence="3">Uncharacterized protein</fullName>
    </submittedName>
</protein>
<dbReference type="Proteomes" id="UP001189122">
    <property type="component" value="Unassembled WGS sequence"/>
</dbReference>
<dbReference type="GO" id="GO:0009451">
    <property type="term" value="P:RNA modification"/>
    <property type="evidence" value="ECO:0007669"/>
    <property type="project" value="InterPro"/>
</dbReference>
<evidence type="ECO:0000256" key="1">
    <source>
        <dbReference type="ARBA" id="ARBA00022737"/>
    </source>
</evidence>
<dbReference type="EMBL" id="CACRZD030000001">
    <property type="protein sequence ID" value="CAA6653806.1"/>
    <property type="molecule type" value="Genomic_DNA"/>
</dbReference>
<keyword evidence="4" id="KW-1185">Reference proteome</keyword>
<feature type="repeat" description="PPR" evidence="2">
    <location>
        <begin position="115"/>
        <end position="149"/>
    </location>
</feature>
<evidence type="ECO:0000313" key="3">
    <source>
        <dbReference type="EMBL" id="CAA2613991.1"/>
    </source>
</evidence>
<organism evidence="3">
    <name type="scientific">Spirodela intermedia</name>
    <name type="common">Intermediate duckweed</name>
    <dbReference type="NCBI Taxonomy" id="51605"/>
    <lineage>
        <taxon>Eukaryota</taxon>
        <taxon>Viridiplantae</taxon>
        <taxon>Streptophyta</taxon>
        <taxon>Embryophyta</taxon>
        <taxon>Tracheophyta</taxon>
        <taxon>Spermatophyta</taxon>
        <taxon>Magnoliopsida</taxon>
        <taxon>Liliopsida</taxon>
        <taxon>Araceae</taxon>
        <taxon>Lemnoideae</taxon>
        <taxon>Spirodela</taxon>
    </lineage>
</organism>
<dbReference type="PROSITE" id="PS51375">
    <property type="entry name" value="PPR"/>
    <property type="match status" value="2"/>
</dbReference>
<keyword evidence="1" id="KW-0677">Repeat</keyword>
<dbReference type="NCBIfam" id="TIGR00756">
    <property type="entry name" value="PPR"/>
    <property type="match status" value="1"/>
</dbReference>
<dbReference type="EMBL" id="LR743588">
    <property type="protein sequence ID" value="CAA2613991.1"/>
    <property type="molecule type" value="Genomic_DNA"/>
</dbReference>
<dbReference type="InterPro" id="IPR002885">
    <property type="entry name" value="PPR_rpt"/>
</dbReference>
<dbReference type="InterPro" id="IPR011990">
    <property type="entry name" value="TPR-like_helical_dom_sf"/>
</dbReference>
<gene>
    <name evidence="3" type="ORF">SI7747_01000396</name>
</gene>
<feature type="repeat" description="PPR" evidence="2">
    <location>
        <begin position="20"/>
        <end position="54"/>
    </location>
</feature>
<accession>A0A7I8I835</accession>